<sequence>MQLSFGIRCKRKSKLALIKQGRYFHAKQGKRAHKETKRLKTYLGCVKRDIERKVENPNQRLKSLLEISERILTQSKNSKNKIYSIHAPEVECISKGKSHKKYEFGCKVSLVTTSKSNWIVGIQALHGNPYDGHTLKSAIDQMEKITGFRPKEIYVDVLKFRRLSLNLSRVPIKVLFLTNPNVFRRIFLCINSTILEIQTSRFYWRSTGCKGKDHHPEDVQVHLSNKSGKKMTRWQRMWMDRRSAIEPIISHLKHDHNMIRNFLKGKEGGRINAVLAAAGCNFRKLFRAFFLFLDRFTFFRAHIYQISFFHN</sequence>
<dbReference type="InterPro" id="IPR025668">
    <property type="entry name" value="Tnp_DDE_dom"/>
</dbReference>
<protein>
    <submittedName>
        <fullName evidence="2">Transposase DDE domain protein</fullName>
    </submittedName>
</protein>
<reference evidence="2 3" key="1">
    <citation type="submission" date="2013-01" db="EMBL/GenBank/DDBJ databases">
        <authorList>
            <person name="Harkins D.M."/>
            <person name="Durkin A.S."/>
            <person name="Brinkac L.M."/>
            <person name="Haft D.H."/>
            <person name="Selengut J.D."/>
            <person name="Sanka R."/>
            <person name="DePew J."/>
            <person name="Purushe J."/>
            <person name="Hospenthal D.R."/>
            <person name="Murray C.K."/>
            <person name="Pimentel G."/>
            <person name="Wasfy M."/>
            <person name="Vinetz J.M."/>
            <person name="Sutton G.G."/>
            <person name="Nierman W.C."/>
            <person name="Fouts D.E."/>
        </authorList>
    </citation>
    <scope>NUCLEOTIDE SEQUENCE [LARGE SCALE GENOMIC DNA]</scope>
    <source>
        <strain evidence="2 3">2006001855</strain>
    </source>
</reference>
<dbReference type="PANTHER" id="PTHR33803:SF3">
    <property type="entry name" value="BLL1974 PROTEIN"/>
    <property type="match status" value="1"/>
</dbReference>
<dbReference type="AlphaFoldDB" id="M6FGW2"/>
<dbReference type="PANTHER" id="PTHR33803">
    <property type="entry name" value="IS1478 TRANSPOSASE"/>
    <property type="match status" value="1"/>
</dbReference>
<name>M6FGW2_9LEPT</name>
<dbReference type="Proteomes" id="UP000012101">
    <property type="component" value="Unassembled WGS sequence"/>
</dbReference>
<accession>M6FGW2</accession>
<dbReference type="EMBL" id="AFJM02000076">
    <property type="protein sequence ID" value="EMM70362.1"/>
    <property type="molecule type" value="Genomic_DNA"/>
</dbReference>
<comment type="caution">
    <text evidence="2">The sequence shown here is derived from an EMBL/GenBank/DDBJ whole genome shotgun (WGS) entry which is preliminary data.</text>
</comment>
<dbReference type="Pfam" id="PF13751">
    <property type="entry name" value="DDE_Tnp_1_6"/>
    <property type="match status" value="1"/>
</dbReference>
<gene>
    <name evidence="2" type="ORF">LEP1GSC038_0022</name>
</gene>
<organism evidence="2 3">
    <name type="scientific">Leptospira weilii str. 2006001855</name>
    <dbReference type="NCBI Taxonomy" id="996804"/>
    <lineage>
        <taxon>Bacteria</taxon>
        <taxon>Pseudomonadati</taxon>
        <taxon>Spirochaetota</taxon>
        <taxon>Spirochaetia</taxon>
        <taxon>Leptospirales</taxon>
        <taxon>Leptospiraceae</taxon>
        <taxon>Leptospira</taxon>
    </lineage>
</organism>
<evidence type="ECO:0000313" key="2">
    <source>
        <dbReference type="EMBL" id="EMM70362.1"/>
    </source>
</evidence>
<proteinExistence type="predicted"/>
<evidence type="ECO:0000259" key="1">
    <source>
        <dbReference type="Pfam" id="PF13751"/>
    </source>
</evidence>
<feature type="domain" description="Transposase DDE" evidence="1">
    <location>
        <begin position="228"/>
        <end position="285"/>
    </location>
</feature>
<evidence type="ECO:0000313" key="3">
    <source>
        <dbReference type="Proteomes" id="UP000012101"/>
    </source>
</evidence>